<dbReference type="SUPFAM" id="SSF54001">
    <property type="entry name" value="Cysteine proteinases"/>
    <property type="match status" value="1"/>
</dbReference>
<accession>A0ABT3PZA9</accession>
<dbReference type="Gene3D" id="3.90.1720.10">
    <property type="entry name" value="endopeptidase domain like (from Nostoc punctiforme)"/>
    <property type="match status" value="1"/>
</dbReference>
<dbReference type="PROSITE" id="PS51257">
    <property type="entry name" value="PROKAR_LIPOPROTEIN"/>
    <property type="match status" value="1"/>
</dbReference>
<evidence type="ECO:0000256" key="1">
    <source>
        <dbReference type="ARBA" id="ARBA00007074"/>
    </source>
</evidence>
<organism evidence="8 9">
    <name type="scientific">Fodinibius salicampi</name>
    <dbReference type="NCBI Taxonomy" id="1920655"/>
    <lineage>
        <taxon>Bacteria</taxon>
        <taxon>Pseudomonadati</taxon>
        <taxon>Balneolota</taxon>
        <taxon>Balneolia</taxon>
        <taxon>Balneolales</taxon>
        <taxon>Balneolaceae</taxon>
        <taxon>Fodinibius</taxon>
    </lineage>
</organism>
<reference evidence="8 9" key="1">
    <citation type="submission" date="2021-11" db="EMBL/GenBank/DDBJ databases">
        <title>Aliifidinibius sp. nov., a new bacterium isolated from saline soil.</title>
        <authorList>
            <person name="Galisteo C."/>
            <person name="De La Haba R."/>
            <person name="Sanchez-Porro C."/>
            <person name="Ventosa A."/>
        </authorList>
    </citation>
    <scope>NUCLEOTIDE SEQUENCE [LARGE SCALE GENOMIC DNA]</scope>
    <source>
        <strain evidence="8 9">KACC 190600</strain>
    </source>
</reference>
<dbReference type="PROSITE" id="PS51935">
    <property type="entry name" value="NLPC_P60"/>
    <property type="match status" value="1"/>
</dbReference>
<dbReference type="InterPro" id="IPR052062">
    <property type="entry name" value="Murein_DD/LD_carboxypeptidase"/>
</dbReference>
<dbReference type="InterPro" id="IPR000064">
    <property type="entry name" value="NLP_P60_dom"/>
</dbReference>
<dbReference type="PANTHER" id="PTHR47360">
    <property type="entry name" value="MUREIN DD-ENDOPEPTIDASE MEPS/MUREIN LD-CARBOXYPEPTIDASE"/>
    <property type="match status" value="1"/>
</dbReference>
<evidence type="ECO:0000313" key="9">
    <source>
        <dbReference type="Proteomes" id="UP001207337"/>
    </source>
</evidence>
<keyword evidence="5" id="KW-0788">Thiol protease</keyword>
<dbReference type="EMBL" id="JAJNDC010000002">
    <property type="protein sequence ID" value="MCW9713194.1"/>
    <property type="molecule type" value="Genomic_DNA"/>
</dbReference>
<evidence type="ECO:0000256" key="6">
    <source>
        <dbReference type="SAM" id="MobiDB-lite"/>
    </source>
</evidence>
<keyword evidence="3" id="KW-0732">Signal</keyword>
<gene>
    <name evidence="8" type="ORF">LQ318_09780</name>
</gene>
<keyword evidence="2" id="KW-0645">Protease</keyword>
<feature type="compositionally biased region" description="Basic and acidic residues" evidence="6">
    <location>
        <begin position="42"/>
        <end position="51"/>
    </location>
</feature>
<evidence type="ECO:0000256" key="4">
    <source>
        <dbReference type="ARBA" id="ARBA00022801"/>
    </source>
</evidence>
<dbReference type="InterPro" id="IPR038765">
    <property type="entry name" value="Papain-like_cys_pep_sf"/>
</dbReference>
<evidence type="ECO:0000256" key="3">
    <source>
        <dbReference type="ARBA" id="ARBA00022729"/>
    </source>
</evidence>
<dbReference type="PANTHER" id="PTHR47360:SF1">
    <property type="entry name" value="ENDOPEPTIDASE NLPC-RELATED"/>
    <property type="match status" value="1"/>
</dbReference>
<evidence type="ECO:0000313" key="8">
    <source>
        <dbReference type="EMBL" id="MCW9713194.1"/>
    </source>
</evidence>
<feature type="region of interest" description="Disordered" evidence="6">
    <location>
        <begin position="31"/>
        <end position="55"/>
    </location>
</feature>
<dbReference type="Proteomes" id="UP001207337">
    <property type="component" value="Unassembled WGS sequence"/>
</dbReference>
<keyword evidence="9" id="KW-1185">Reference proteome</keyword>
<protein>
    <submittedName>
        <fullName evidence="8">NlpC/P60 family protein</fullName>
    </submittedName>
</protein>
<proteinExistence type="inferred from homology"/>
<evidence type="ECO:0000256" key="2">
    <source>
        <dbReference type="ARBA" id="ARBA00022670"/>
    </source>
</evidence>
<sequence length="189" mass="20670">MISPKNIVNIFLAGCLLIGCGVARQTGKPVASQASEDSQSPNKEERTEDKAGFGQDSITAMSVSSKANSTESLLEQAYSEWKGTPYVLGGYSSNGVDCSRFVNIVFDEYFGKELPTNTRTQLNVGNGIRRAAIQTGDLIFFRTGRKTLHVGIAMDEKQFMHASTSSGVTISKLNKKYWANRYLGARRVL</sequence>
<comment type="similarity">
    <text evidence="1">Belongs to the peptidase C40 family.</text>
</comment>
<evidence type="ECO:0000256" key="5">
    <source>
        <dbReference type="ARBA" id="ARBA00022807"/>
    </source>
</evidence>
<dbReference type="RefSeq" id="WP_265789718.1">
    <property type="nucleotide sequence ID" value="NZ_BAABRS010000002.1"/>
</dbReference>
<feature type="domain" description="NlpC/P60" evidence="7">
    <location>
        <begin position="67"/>
        <end position="189"/>
    </location>
</feature>
<dbReference type="Pfam" id="PF00877">
    <property type="entry name" value="NLPC_P60"/>
    <property type="match status" value="1"/>
</dbReference>
<comment type="caution">
    <text evidence="8">The sequence shown here is derived from an EMBL/GenBank/DDBJ whole genome shotgun (WGS) entry which is preliminary data.</text>
</comment>
<feature type="compositionally biased region" description="Polar residues" evidence="6">
    <location>
        <begin position="32"/>
        <end position="41"/>
    </location>
</feature>
<keyword evidence="4" id="KW-0378">Hydrolase</keyword>
<name>A0ABT3PZA9_9BACT</name>
<evidence type="ECO:0000259" key="7">
    <source>
        <dbReference type="PROSITE" id="PS51935"/>
    </source>
</evidence>